<reference evidence="1" key="1">
    <citation type="submission" date="2021-02" db="EMBL/GenBank/DDBJ databases">
        <authorList>
            <person name="Dougan E. K."/>
            <person name="Rhodes N."/>
            <person name="Thang M."/>
            <person name="Chan C."/>
        </authorList>
    </citation>
    <scope>NUCLEOTIDE SEQUENCE</scope>
</reference>
<gene>
    <name evidence="1" type="ORF">SPIL2461_LOCUS5582</name>
</gene>
<keyword evidence="2" id="KW-1185">Reference proteome</keyword>
<organism evidence="1 2">
    <name type="scientific">Symbiodinium pilosum</name>
    <name type="common">Dinoflagellate</name>
    <dbReference type="NCBI Taxonomy" id="2952"/>
    <lineage>
        <taxon>Eukaryota</taxon>
        <taxon>Sar</taxon>
        <taxon>Alveolata</taxon>
        <taxon>Dinophyceae</taxon>
        <taxon>Suessiales</taxon>
        <taxon>Symbiodiniaceae</taxon>
        <taxon>Symbiodinium</taxon>
    </lineage>
</organism>
<evidence type="ECO:0000313" key="1">
    <source>
        <dbReference type="EMBL" id="CAE7263028.1"/>
    </source>
</evidence>
<dbReference type="OrthoDB" id="437221at2759"/>
<proteinExistence type="predicted"/>
<sequence>LSDRASRRSVKPRASFSVDAVVQDRFRKMVRFKRVLATYGLIDSQGTWNLTDRDAVDELVNIFEINEDSFKSMVQRSTVWNSRSSRITTRTSSLSTGLNAV</sequence>
<protein>
    <submittedName>
        <fullName evidence="1">Uncharacterized protein</fullName>
    </submittedName>
</protein>
<dbReference type="AlphaFoldDB" id="A0A812MHD3"/>
<name>A0A812MHD3_SYMPI</name>
<comment type="caution">
    <text evidence="1">The sequence shown here is derived from an EMBL/GenBank/DDBJ whole genome shotgun (WGS) entry which is preliminary data.</text>
</comment>
<accession>A0A812MHD3</accession>
<dbReference type="Proteomes" id="UP000649617">
    <property type="component" value="Unassembled WGS sequence"/>
</dbReference>
<evidence type="ECO:0000313" key="2">
    <source>
        <dbReference type="Proteomes" id="UP000649617"/>
    </source>
</evidence>
<feature type="non-terminal residue" evidence="1">
    <location>
        <position position="101"/>
    </location>
</feature>
<dbReference type="EMBL" id="CAJNIZ010007975">
    <property type="protein sequence ID" value="CAE7263028.1"/>
    <property type="molecule type" value="Genomic_DNA"/>
</dbReference>